<organism evidence="1 2">
    <name type="scientific">Sphingomonas psychrotolerans</name>
    <dbReference type="NCBI Taxonomy" id="1327635"/>
    <lineage>
        <taxon>Bacteria</taxon>
        <taxon>Pseudomonadati</taxon>
        <taxon>Pseudomonadota</taxon>
        <taxon>Alphaproteobacteria</taxon>
        <taxon>Sphingomonadales</taxon>
        <taxon>Sphingomonadaceae</taxon>
        <taxon>Sphingomonas</taxon>
    </lineage>
</organism>
<name>A0A2K8MIL2_9SPHN</name>
<evidence type="ECO:0000313" key="1">
    <source>
        <dbReference type="EMBL" id="ATY31021.1"/>
    </source>
</evidence>
<proteinExistence type="predicted"/>
<keyword evidence="2" id="KW-1185">Reference proteome</keyword>
<accession>A0A2K8MIL2</accession>
<dbReference type="RefSeq" id="WP_100280832.1">
    <property type="nucleotide sequence ID" value="NZ_CP024923.1"/>
</dbReference>
<dbReference type="Proteomes" id="UP000229081">
    <property type="component" value="Chromosome"/>
</dbReference>
<dbReference type="OrthoDB" id="8653499at2"/>
<dbReference type="AlphaFoldDB" id="A0A2K8MIL2"/>
<dbReference type="KEGG" id="sphc:CVN68_02660"/>
<protein>
    <submittedName>
        <fullName evidence="1">Uncharacterized protein</fullName>
    </submittedName>
</protein>
<gene>
    <name evidence="1" type="ORF">CVN68_02660</name>
</gene>
<evidence type="ECO:0000313" key="2">
    <source>
        <dbReference type="Proteomes" id="UP000229081"/>
    </source>
</evidence>
<reference evidence="1 2" key="1">
    <citation type="submission" date="2017-11" db="EMBL/GenBank/DDBJ databases">
        <title>Complete genome sequence of Sphingomonas sp. Strain Cra20, a psychrotolerant potential plant growth promoting rhizobacteria.</title>
        <authorList>
            <person name="Luo Y."/>
        </authorList>
    </citation>
    <scope>NUCLEOTIDE SEQUENCE [LARGE SCALE GENOMIC DNA]</scope>
    <source>
        <strain evidence="1 2">Cra20</strain>
    </source>
</reference>
<dbReference type="EMBL" id="CP024923">
    <property type="protein sequence ID" value="ATY31021.1"/>
    <property type="molecule type" value="Genomic_DNA"/>
</dbReference>
<sequence>MSLSFFLAMMLIQRATPGVTATENLAGDRIVPLVSHSGSSGQYCTADARWCLSLIEAQKEDGQVLPAVRPGNAAAPTPTPPAEEAYSNETHSLWPGLILLKNGGFLAGVETRTSTAYSGGGGSATELRLFRVSADGQAAAKPVLIVPIGASLLIRACFGENDMKKRRGACHDEYSFSASLGLAREAAAGLPIFSYVTTAHAFPRGVSRLEDSTAKSRLRKSDLVQERDPECSFSRKFRFDVAAGAYQPESQLPDCSAYTVP</sequence>